<sequence>MSTISSRADEDNGRRFMSTSCLSRSYGNRVMRGVSFAPSISPRSTARRVTDSISDHRCSIRDARSSAGVVPVSSK</sequence>
<dbReference type="KEGG" id="scy:SCATT_55460"/>
<dbReference type="STRING" id="1003195.SCATT_55460"/>
<reference evidence="2" key="1">
    <citation type="submission" date="2011-12" db="EMBL/GenBank/DDBJ databases">
        <title>Complete genome sequence of Streptomyces cattleya strain DSM 46488.</title>
        <authorList>
            <person name="Ou H.-Y."/>
            <person name="Li P."/>
            <person name="Zhao C."/>
            <person name="O'Hagan D."/>
            <person name="Deng Z."/>
        </authorList>
    </citation>
    <scope>NUCLEOTIDE SEQUENCE [LARGE SCALE GENOMIC DNA]</scope>
    <source>
        <strain evidence="2">ATCC 35852 / DSM 46488 / JCM 4925 / NBRC 14057 / NRRL 8057</strain>
    </source>
</reference>
<dbReference type="Proteomes" id="UP000007842">
    <property type="component" value="Chromosome"/>
</dbReference>
<dbReference type="HOGENOM" id="CLU_2669386_0_0_11"/>
<evidence type="ECO:0000313" key="2">
    <source>
        <dbReference type="Proteomes" id="UP000007842"/>
    </source>
</evidence>
<protein>
    <submittedName>
        <fullName evidence="1">Uncharacterized protein</fullName>
    </submittedName>
</protein>
<dbReference type="EMBL" id="CP003219">
    <property type="protein sequence ID" value="AEW97917.1"/>
    <property type="molecule type" value="Genomic_DNA"/>
</dbReference>
<evidence type="ECO:0000313" key="1">
    <source>
        <dbReference type="EMBL" id="AEW97917.1"/>
    </source>
</evidence>
<gene>
    <name evidence="1" type="ordered locus">SCATT_55460</name>
</gene>
<organism evidence="1 2">
    <name type="scientific">Streptantibioticus cattleyicolor (strain ATCC 35852 / DSM 46488 / JCM 4925 / NBRC 14057 / NRRL 8057)</name>
    <name type="common">Streptomyces cattleya</name>
    <dbReference type="NCBI Taxonomy" id="1003195"/>
    <lineage>
        <taxon>Bacteria</taxon>
        <taxon>Bacillati</taxon>
        <taxon>Actinomycetota</taxon>
        <taxon>Actinomycetes</taxon>
        <taxon>Kitasatosporales</taxon>
        <taxon>Streptomycetaceae</taxon>
        <taxon>Streptantibioticus</taxon>
    </lineage>
</organism>
<accession>G8X149</accession>
<proteinExistence type="predicted"/>
<name>G8X149_STREN</name>
<dbReference type="AlphaFoldDB" id="G8X149"/>
<keyword evidence="2" id="KW-1185">Reference proteome</keyword>